<dbReference type="EMBL" id="CM023481">
    <property type="protein sequence ID" value="KAH6944704.1"/>
    <property type="molecule type" value="Genomic_DNA"/>
</dbReference>
<name>A0ACB7TF80_HYAAI</name>
<dbReference type="Proteomes" id="UP000821845">
    <property type="component" value="Chromosome 1"/>
</dbReference>
<sequence length="305" mass="34122">MDRRREMRGIPRKQHRDRFKRNALGWPAAALFLPPGAADATPRRRLSRAVAIWVPRDLSPAPAFCTFTARRCLSRIRPASFLSPSSTIRNVSLSEARRAGVPRGIPGTPARPALEDQLRTNPALEDQAARVAYMYICFPVKLGPLTSDECTDEWYSIDTAQLKDEFLLRSFVQCELDAETQAFLDLSTEKSNWLGTQIFHAVARFFLGWFLTKTTLNGPVLVAPCKDACREPRRNVLLCRAAASARTSSRRTQAWLPLTRPIAALFAPSVQFRATRFLFSPPQNTRLGATFKAARGHSRPSASPE</sequence>
<evidence type="ECO:0000313" key="1">
    <source>
        <dbReference type="EMBL" id="KAH6944704.1"/>
    </source>
</evidence>
<evidence type="ECO:0000313" key="2">
    <source>
        <dbReference type="Proteomes" id="UP000821845"/>
    </source>
</evidence>
<proteinExistence type="predicted"/>
<keyword evidence="2" id="KW-1185">Reference proteome</keyword>
<reference evidence="1" key="1">
    <citation type="submission" date="2020-05" db="EMBL/GenBank/DDBJ databases">
        <title>Large-scale comparative analyses of tick genomes elucidate their genetic diversity and vector capacities.</title>
        <authorList>
            <person name="Jia N."/>
            <person name="Wang J."/>
            <person name="Shi W."/>
            <person name="Du L."/>
            <person name="Sun Y."/>
            <person name="Zhan W."/>
            <person name="Jiang J."/>
            <person name="Wang Q."/>
            <person name="Zhang B."/>
            <person name="Ji P."/>
            <person name="Sakyi L.B."/>
            <person name="Cui X."/>
            <person name="Yuan T."/>
            <person name="Jiang B."/>
            <person name="Yang W."/>
            <person name="Lam T.T.-Y."/>
            <person name="Chang Q."/>
            <person name="Ding S."/>
            <person name="Wang X."/>
            <person name="Zhu J."/>
            <person name="Ruan X."/>
            <person name="Zhao L."/>
            <person name="Wei J."/>
            <person name="Que T."/>
            <person name="Du C."/>
            <person name="Cheng J."/>
            <person name="Dai P."/>
            <person name="Han X."/>
            <person name="Huang E."/>
            <person name="Gao Y."/>
            <person name="Liu J."/>
            <person name="Shao H."/>
            <person name="Ye R."/>
            <person name="Li L."/>
            <person name="Wei W."/>
            <person name="Wang X."/>
            <person name="Wang C."/>
            <person name="Yang T."/>
            <person name="Huo Q."/>
            <person name="Li W."/>
            <person name="Guo W."/>
            <person name="Chen H."/>
            <person name="Zhou L."/>
            <person name="Ni X."/>
            <person name="Tian J."/>
            <person name="Zhou Y."/>
            <person name="Sheng Y."/>
            <person name="Liu T."/>
            <person name="Pan Y."/>
            <person name="Xia L."/>
            <person name="Li J."/>
            <person name="Zhao F."/>
            <person name="Cao W."/>
        </authorList>
    </citation>
    <scope>NUCLEOTIDE SEQUENCE</scope>
    <source>
        <strain evidence="1">Hyas-2018</strain>
    </source>
</reference>
<accession>A0ACB7TF80</accession>
<protein>
    <submittedName>
        <fullName evidence="1">Uncharacterized protein</fullName>
    </submittedName>
</protein>
<organism evidence="1 2">
    <name type="scientific">Hyalomma asiaticum</name>
    <name type="common">Tick</name>
    <dbReference type="NCBI Taxonomy" id="266040"/>
    <lineage>
        <taxon>Eukaryota</taxon>
        <taxon>Metazoa</taxon>
        <taxon>Ecdysozoa</taxon>
        <taxon>Arthropoda</taxon>
        <taxon>Chelicerata</taxon>
        <taxon>Arachnida</taxon>
        <taxon>Acari</taxon>
        <taxon>Parasitiformes</taxon>
        <taxon>Ixodida</taxon>
        <taxon>Ixodoidea</taxon>
        <taxon>Ixodidae</taxon>
        <taxon>Hyalomminae</taxon>
        <taxon>Hyalomma</taxon>
    </lineage>
</organism>
<comment type="caution">
    <text evidence="1">The sequence shown here is derived from an EMBL/GenBank/DDBJ whole genome shotgun (WGS) entry which is preliminary data.</text>
</comment>
<gene>
    <name evidence="1" type="ORF">HPB50_004586</name>
</gene>